<feature type="non-terminal residue" evidence="2">
    <location>
        <position position="1"/>
    </location>
</feature>
<evidence type="ECO:0000313" key="2">
    <source>
        <dbReference type="EMBL" id="AEB39667.1"/>
    </source>
</evidence>
<keyword evidence="1" id="KW-1133">Transmembrane helix</keyword>
<dbReference type="VEuPathDB" id="VectorBase:FBgn0259992"/>
<dbReference type="AlphaFoldDB" id="F3YDE5"/>
<dbReference type="HOGENOM" id="CLU_2624622_0_0_1"/>
<organism evidence="2">
    <name type="scientific">Drosophila melanogaster</name>
    <name type="common">Fruit fly</name>
    <dbReference type="NCBI Taxonomy" id="7227"/>
    <lineage>
        <taxon>Eukaryota</taxon>
        <taxon>Metazoa</taxon>
        <taxon>Ecdysozoa</taxon>
        <taxon>Arthropoda</taxon>
        <taxon>Hexapoda</taxon>
        <taxon>Insecta</taxon>
        <taxon>Pterygota</taxon>
        <taxon>Neoptera</taxon>
        <taxon>Endopterygota</taxon>
        <taxon>Diptera</taxon>
        <taxon>Brachycera</taxon>
        <taxon>Muscomorpha</taxon>
        <taxon>Ephydroidea</taxon>
        <taxon>Drosophilidae</taxon>
        <taxon>Drosophila</taxon>
        <taxon>Sophophora</taxon>
    </lineage>
</organism>
<protein>
    <submittedName>
        <fullName evidence="2">MIP29461p</fullName>
    </submittedName>
</protein>
<keyword evidence="1" id="KW-0472">Membrane</keyword>
<feature type="transmembrane region" description="Helical" evidence="1">
    <location>
        <begin position="31"/>
        <end position="52"/>
    </location>
</feature>
<gene>
    <name evidence="2" type="primary">CG42489-RB</name>
</gene>
<sequence length="98" mass="11322">PVVFADLSCVNFRLSTYKHDEDAEATSWPCWMLLLLASLIGTFMLAFSYWMFVPREESLWSMISNYSGSGIKYSLPPSAVPEELKLRQRPPFVYQILH</sequence>
<dbReference type="ExpressionAtlas" id="F3YDE5">
    <property type="expression patterns" value="baseline and differential"/>
</dbReference>
<reference evidence="2" key="1">
    <citation type="submission" date="2011-04" db="EMBL/GenBank/DDBJ databases">
        <authorList>
            <person name="Carlson J."/>
            <person name="Booth B."/>
            <person name="Frise E."/>
            <person name="Sandler J."/>
            <person name="Wan K."/>
            <person name="Yu C."/>
            <person name="Celniker S."/>
        </authorList>
    </citation>
    <scope>NUCLEOTIDE SEQUENCE</scope>
</reference>
<dbReference type="Bgee" id="FBgn0259992">
    <property type="expression patterns" value="Expressed in optic-lobe-associated cortex glial cell in insect head and 25 other cell types or tissues"/>
</dbReference>
<dbReference type="EMBL" id="BT126306">
    <property type="protein sequence ID" value="AEB39667.1"/>
    <property type="molecule type" value="mRNA"/>
</dbReference>
<evidence type="ECO:0000256" key="1">
    <source>
        <dbReference type="SAM" id="Phobius"/>
    </source>
</evidence>
<accession>F3YDE5</accession>
<name>F3YDE5_DROME</name>
<keyword evidence="1" id="KW-0812">Transmembrane</keyword>
<proteinExistence type="evidence at transcript level"/>
<dbReference type="OrthoDB" id="7836386at2759"/>